<keyword evidence="3" id="KW-1185">Reference proteome</keyword>
<keyword evidence="2" id="KW-0808">Transferase</keyword>
<dbReference type="InterPro" id="IPR029044">
    <property type="entry name" value="Nucleotide-diphossugar_trans"/>
</dbReference>
<dbReference type="RefSeq" id="WP_147031140.1">
    <property type="nucleotide sequence ID" value="NZ_CP042436.1"/>
</dbReference>
<dbReference type="PANTHER" id="PTHR22916">
    <property type="entry name" value="GLYCOSYLTRANSFERASE"/>
    <property type="match status" value="1"/>
</dbReference>
<evidence type="ECO:0000313" key="2">
    <source>
        <dbReference type="EMBL" id="QEC62563.1"/>
    </source>
</evidence>
<proteinExistence type="predicted"/>
<name>A0A5B8UUE6_9SPHI</name>
<evidence type="ECO:0000313" key="3">
    <source>
        <dbReference type="Proteomes" id="UP000321479"/>
    </source>
</evidence>
<dbReference type="InterPro" id="IPR001173">
    <property type="entry name" value="Glyco_trans_2-like"/>
</dbReference>
<sequence>MDKAIDQQPLVSVIMPVYNSAPYLREAVESILNQSYRHFEFLIFNDGSTDESGAILASYRDERIKLTDCGENKGYIHWLNEGIKNAKGVYIARMDSDDVALAGRLEKQVSYLQEHAAIGLCGCRVQPIRDGLLGKIWDYPVSDAAIRIAFLFQNPLAHPAVLIRRGLLEQYQLFYDAAYYPAEDYFMWFRLRDKTQFHNLDEVLLHYRLHDRQTSNLADHQGISGKSVQKHFVRESQLCDENVLHLFEKLIMERWKRTPDHLIAAGDLLYGMVVRNRQVRAFDDRLFTGKAGKVFWSKCYFATHKYCNGIKIFRQHPLGKLNKVPLNELFKAFLKTFLS</sequence>
<dbReference type="OrthoDB" id="9815829at2"/>
<dbReference type="AlphaFoldDB" id="A0A5B8UUE6"/>
<dbReference type="Proteomes" id="UP000321479">
    <property type="component" value="Chromosome"/>
</dbReference>
<reference evidence="2 3" key="1">
    <citation type="journal article" date="2017" name="Curr. Microbiol.">
        <title>Mucilaginibacter ginsenosidivorans sp. nov., Isolated from Soil of Ginseng Field.</title>
        <authorList>
            <person name="Kim M.M."/>
            <person name="Siddiqi M.Z."/>
            <person name="Im W.T."/>
        </authorList>
    </citation>
    <scope>NUCLEOTIDE SEQUENCE [LARGE SCALE GENOMIC DNA]</scope>
    <source>
        <strain evidence="2 3">Gsoil 3017</strain>
    </source>
</reference>
<dbReference type="Pfam" id="PF00535">
    <property type="entry name" value="Glycos_transf_2"/>
    <property type="match status" value="1"/>
</dbReference>
<evidence type="ECO:0000259" key="1">
    <source>
        <dbReference type="Pfam" id="PF00535"/>
    </source>
</evidence>
<gene>
    <name evidence="2" type="ORF">FRZ54_08155</name>
</gene>
<dbReference type="GO" id="GO:0016758">
    <property type="term" value="F:hexosyltransferase activity"/>
    <property type="evidence" value="ECO:0007669"/>
    <property type="project" value="UniProtKB-ARBA"/>
</dbReference>
<dbReference type="KEGG" id="mgin:FRZ54_08155"/>
<accession>A0A5B8UUE6</accession>
<protein>
    <submittedName>
        <fullName evidence="2">Glycosyltransferase</fullName>
    </submittedName>
</protein>
<dbReference type="SUPFAM" id="SSF53448">
    <property type="entry name" value="Nucleotide-diphospho-sugar transferases"/>
    <property type="match status" value="1"/>
</dbReference>
<dbReference type="PANTHER" id="PTHR22916:SF3">
    <property type="entry name" value="UDP-GLCNAC:BETAGAL BETA-1,3-N-ACETYLGLUCOSAMINYLTRANSFERASE-LIKE PROTEIN 1"/>
    <property type="match status" value="1"/>
</dbReference>
<organism evidence="2 3">
    <name type="scientific">Mucilaginibacter ginsenosidivorans</name>
    <dbReference type="NCBI Taxonomy" id="398053"/>
    <lineage>
        <taxon>Bacteria</taxon>
        <taxon>Pseudomonadati</taxon>
        <taxon>Bacteroidota</taxon>
        <taxon>Sphingobacteriia</taxon>
        <taxon>Sphingobacteriales</taxon>
        <taxon>Sphingobacteriaceae</taxon>
        <taxon>Mucilaginibacter</taxon>
    </lineage>
</organism>
<feature type="domain" description="Glycosyltransferase 2-like" evidence="1">
    <location>
        <begin position="12"/>
        <end position="129"/>
    </location>
</feature>
<dbReference type="EMBL" id="CP042436">
    <property type="protein sequence ID" value="QEC62563.1"/>
    <property type="molecule type" value="Genomic_DNA"/>
</dbReference>
<dbReference type="Gene3D" id="3.90.550.10">
    <property type="entry name" value="Spore Coat Polysaccharide Biosynthesis Protein SpsA, Chain A"/>
    <property type="match status" value="1"/>
</dbReference>